<accession>A0A8J2Y467</accession>
<evidence type="ECO:0000259" key="2">
    <source>
        <dbReference type="PROSITE" id="PS50914"/>
    </source>
</evidence>
<feature type="domain" description="BON" evidence="2">
    <location>
        <begin position="36"/>
        <end position="104"/>
    </location>
</feature>
<evidence type="ECO:0000313" key="4">
    <source>
        <dbReference type="Proteomes" id="UP000613582"/>
    </source>
</evidence>
<dbReference type="PROSITE" id="PS50914">
    <property type="entry name" value="BON"/>
    <property type="match status" value="2"/>
</dbReference>
<dbReference type="InterPro" id="IPR007055">
    <property type="entry name" value="BON_dom"/>
</dbReference>
<evidence type="ECO:0000256" key="1">
    <source>
        <dbReference type="SAM" id="SignalP"/>
    </source>
</evidence>
<proteinExistence type="predicted"/>
<keyword evidence="4" id="KW-1185">Reference proteome</keyword>
<dbReference type="InterPro" id="IPR051686">
    <property type="entry name" value="Lipoprotein_DolP"/>
</dbReference>
<evidence type="ECO:0000313" key="3">
    <source>
        <dbReference type="EMBL" id="GGD15363.1"/>
    </source>
</evidence>
<reference evidence="3" key="1">
    <citation type="journal article" date="2014" name="Int. J. Syst. Evol. Microbiol.">
        <title>Complete genome sequence of Corynebacterium casei LMG S-19264T (=DSM 44701T), isolated from a smear-ripened cheese.</title>
        <authorList>
            <consortium name="US DOE Joint Genome Institute (JGI-PGF)"/>
            <person name="Walter F."/>
            <person name="Albersmeier A."/>
            <person name="Kalinowski J."/>
            <person name="Ruckert C."/>
        </authorList>
    </citation>
    <scope>NUCLEOTIDE SEQUENCE</scope>
    <source>
        <strain evidence="3">CGMCC 1.12921</strain>
    </source>
</reference>
<dbReference type="PANTHER" id="PTHR34606:SF15">
    <property type="entry name" value="BON DOMAIN-CONTAINING PROTEIN"/>
    <property type="match status" value="1"/>
</dbReference>
<gene>
    <name evidence="3" type="ORF">GCM10011342_25160</name>
</gene>
<name>A0A8J2Y467_9PROT</name>
<feature type="chain" id="PRO_5035213161" description="BON domain-containing protein" evidence="1">
    <location>
        <begin position="23"/>
        <end position="188"/>
    </location>
</feature>
<dbReference type="PANTHER" id="PTHR34606">
    <property type="entry name" value="BON DOMAIN-CONTAINING PROTEIN"/>
    <property type="match status" value="1"/>
</dbReference>
<organism evidence="3 4">
    <name type="scientific">Aquisalinus flavus</name>
    <dbReference type="NCBI Taxonomy" id="1526572"/>
    <lineage>
        <taxon>Bacteria</taxon>
        <taxon>Pseudomonadati</taxon>
        <taxon>Pseudomonadota</taxon>
        <taxon>Alphaproteobacteria</taxon>
        <taxon>Parvularculales</taxon>
        <taxon>Parvularculaceae</taxon>
        <taxon>Aquisalinus</taxon>
    </lineage>
</organism>
<comment type="caution">
    <text evidence="3">The sequence shown here is derived from an EMBL/GenBank/DDBJ whole genome shotgun (WGS) entry which is preliminary data.</text>
</comment>
<dbReference type="Gene3D" id="3.40.1520.20">
    <property type="match status" value="1"/>
</dbReference>
<dbReference type="Proteomes" id="UP000613582">
    <property type="component" value="Unassembled WGS sequence"/>
</dbReference>
<sequence>MNKTLTFSARALIALCAAALLATGCAQNRTIGGSVDDAAANIALKANLIKDEKYDYSDVDITIFEARVMLTGSMRTEEGKAHLERLAQNSPNVKQVINEILVGEKTSFQQGTRDALIDQRLSAALLTDTGVVRRNYQFSVSDGVVYLLGVAQGPTELTRATEQARRINGVKKVVSHVMYVGDPSRVTR</sequence>
<feature type="domain" description="BON" evidence="2">
    <location>
        <begin position="113"/>
        <end position="181"/>
    </location>
</feature>
<reference evidence="3" key="2">
    <citation type="submission" date="2020-09" db="EMBL/GenBank/DDBJ databases">
        <authorList>
            <person name="Sun Q."/>
            <person name="Zhou Y."/>
        </authorList>
    </citation>
    <scope>NUCLEOTIDE SEQUENCE</scope>
    <source>
        <strain evidence="3">CGMCC 1.12921</strain>
    </source>
</reference>
<dbReference type="PROSITE" id="PS51257">
    <property type="entry name" value="PROKAR_LIPOPROTEIN"/>
    <property type="match status" value="1"/>
</dbReference>
<dbReference type="Pfam" id="PF04972">
    <property type="entry name" value="BON"/>
    <property type="match status" value="2"/>
</dbReference>
<keyword evidence="1" id="KW-0732">Signal</keyword>
<dbReference type="EMBL" id="BMGH01000001">
    <property type="protein sequence ID" value="GGD15363.1"/>
    <property type="molecule type" value="Genomic_DNA"/>
</dbReference>
<feature type="signal peptide" evidence="1">
    <location>
        <begin position="1"/>
        <end position="22"/>
    </location>
</feature>
<dbReference type="AlphaFoldDB" id="A0A8J2Y467"/>
<dbReference type="RefSeq" id="WP_188158080.1">
    <property type="nucleotide sequence ID" value="NZ_BMGH01000001.1"/>
</dbReference>
<protein>
    <recommendedName>
        <fullName evidence="2">BON domain-containing protein</fullName>
    </recommendedName>
</protein>